<dbReference type="AlphaFoldDB" id="A0A0D0D5T6"/>
<feature type="domain" description="DEAD/DEAH-box helicase" evidence="1">
    <location>
        <begin position="5"/>
        <end position="56"/>
    </location>
</feature>
<accession>A0A0D0D5T6</accession>
<reference evidence="2 3" key="1">
    <citation type="submission" date="2014-04" db="EMBL/GenBank/DDBJ databases">
        <authorList>
            <consortium name="DOE Joint Genome Institute"/>
            <person name="Kuo A."/>
            <person name="Kohler A."/>
            <person name="Jargeat P."/>
            <person name="Nagy L.G."/>
            <person name="Floudas D."/>
            <person name="Copeland A."/>
            <person name="Barry K.W."/>
            <person name="Cichocki N."/>
            <person name="Veneault-Fourrey C."/>
            <person name="LaButti K."/>
            <person name="Lindquist E.A."/>
            <person name="Lipzen A."/>
            <person name="Lundell T."/>
            <person name="Morin E."/>
            <person name="Murat C."/>
            <person name="Sun H."/>
            <person name="Tunlid A."/>
            <person name="Henrissat B."/>
            <person name="Grigoriev I.V."/>
            <person name="Hibbett D.S."/>
            <person name="Martin F."/>
            <person name="Nordberg H.P."/>
            <person name="Cantor M.N."/>
            <person name="Hua S.X."/>
        </authorList>
    </citation>
    <scope>NUCLEOTIDE SEQUENCE [LARGE SCALE GENOMIC DNA]</scope>
    <source>
        <strain evidence="2 3">Ve08.2h10</strain>
    </source>
</reference>
<evidence type="ECO:0000313" key="2">
    <source>
        <dbReference type="EMBL" id="KIK78976.1"/>
    </source>
</evidence>
<dbReference type="Gene3D" id="3.40.50.300">
    <property type="entry name" value="P-loop containing nucleotide triphosphate hydrolases"/>
    <property type="match status" value="1"/>
</dbReference>
<gene>
    <name evidence="2" type="ORF">PAXRUDRAFT_117743</name>
</gene>
<reference evidence="3" key="2">
    <citation type="submission" date="2015-01" db="EMBL/GenBank/DDBJ databases">
        <title>Evolutionary Origins and Diversification of the Mycorrhizal Mutualists.</title>
        <authorList>
            <consortium name="DOE Joint Genome Institute"/>
            <consortium name="Mycorrhizal Genomics Consortium"/>
            <person name="Kohler A."/>
            <person name="Kuo A."/>
            <person name="Nagy L.G."/>
            <person name="Floudas D."/>
            <person name="Copeland A."/>
            <person name="Barry K.W."/>
            <person name="Cichocki N."/>
            <person name="Veneault-Fourrey C."/>
            <person name="LaButti K."/>
            <person name="Lindquist E.A."/>
            <person name="Lipzen A."/>
            <person name="Lundell T."/>
            <person name="Morin E."/>
            <person name="Murat C."/>
            <person name="Riley R."/>
            <person name="Ohm R."/>
            <person name="Sun H."/>
            <person name="Tunlid A."/>
            <person name="Henrissat B."/>
            <person name="Grigoriev I.V."/>
            <person name="Hibbett D.S."/>
            <person name="Martin F."/>
        </authorList>
    </citation>
    <scope>NUCLEOTIDE SEQUENCE [LARGE SCALE GENOMIC DNA]</scope>
    <source>
        <strain evidence="3">Ve08.2h10</strain>
    </source>
</reference>
<proteinExistence type="predicted"/>
<dbReference type="InterPro" id="IPR011545">
    <property type="entry name" value="DEAD/DEAH_box_helicase_dom"/>
</dbReference>
<dbReference type="HOGENOM" id="CLU_001103_20_2_1"/>
<protein>
    <recommendedName>
        <fullName evidence="1">DEAD/DEAH-box helicase domain-containing protein</fullName>
    </recommendedName>
</protein>
<keyword evidence="3" id="KW-1185">Reference proteome</keyword>
<organism evidence="2 3">
    <name type="scientific">Paxillus rubicundulus Ve08.2h10</name>
    <dbReference type="NCBI Taxonomy" id="930991"/>
    <lineage>
        <taxon>Eukaryota</taxon>
        <taxon>Fungi</taxon>
        <taxon>Dikarya</taxon>
        <taxon>Basidiomycota</taxon>
        <taxon>Agaricomycotina</taxon>
        <taxon>Agaricomycetes</taxon>
        <taxon>Agaricomycetidae</taxon>
        <taxon>Boletales</taxon>
        <taxon>Paxilineae</taxon>
        <taxon>Paxillaceae</taxon>
        <taxon>Paxillus</taxon>
    </lineage>
</organism>
<dbReference type="InParanoid" id="A0A0D0D5T6"/>
<evidence type="ECO:0000313" key="3">
    <source>
        <dbReference type="Proteomes" id="UP000054538"/>
    </source>
</evidence>
<dbReference type="GO" id="GO:0005524">
    <property type="term" value="F:ATP binding"/>
    <property type="evidence" value="ECO:0007669"/>
    <property type="project" value="InterPro"/>
</dbReference>
<dbReference type="SUPFAM" id="SSF52540">
    <property type="entry name" value="P-loop containing nucleoside triphosphate hydrolases"/>
    <property type="match status" value="1"/>
</dbReference>
<dbReference type="GO" id="GO:0003676">
    <property type="term" value="F:nucleic acid binding"/>
    <property type="evidence" value="ECO:0007669"/>
    <property type="project" value="InterPro"/>
</dbReference>
<sequence>PYHWQLDCAEALVLGIDCIILAGTGFGKTLPFTIPSLLHPNKITIVISPLNAIEEDQ</sequence>
<feature type="non-terminal residue" evidence="2">
    <location>
        <position position="57"/>
    </location>
</feature>
<dbReference type="STRING" id="930991.A0A0D0D5T6"/>
<dbReference type="OrthoDB" id="2671420at2759"/>
<dbReference type="InterPro" id="IPR027417">
    <property type="entry name" value="P-loop_NTPase"/>
</dbReference>
<evidence type="ECO:0000259" key="1">
    <source>
        <dbReference type="Pfam" id="PF00270"/>
    </source>
</evidence>
<feature type="non-terminal residue" evidence="2">
    <location>
        <position position="1"/>
    </location>
</feature>
<name>A0A0D0D5T6_9AGAM</name>
<dbReference type="Proteomes" id="UP000054538">
    <property type="component" value="Unassembled WGS sequence"/>
</dbReference>
<dbReference type="EMBL" id="KN826414">
    <property type="protein sequence ID" value="KIK78976.1"/>
    <property type="molecule type" value="Genomic_DNA"/>
</dbReference>
<dbReference type="Pfam" id="PF00270">
    <property type="entry name" value="DEAD"/>
    <property type="match status" value="1"/>
</dbReference>